<dbReference type="PRINTS" id="PR00039">
    <property type="entry name" value="HTHLYSR"/>
</dbReference>
<evidence type="ECO:0000256" key="1">
    <source>
        <dbReference type="ARBA" id="ARBA00009437"/>
    </source>
</evidence>
<dbReference type="PANTHER" id="PTHR30419">
    <property type="entry name" value="HTH-TYPE TRANSCRIPTIONAL REGULATOR YBHD"/>
    <property type="match status" value="1"/>
</dbReference>
<dbReference type="SUPFAM" id="SSF53850">
    <property type="entry name" value="Periplasmic binding protein-like II"/>
    <property type="match status" value="1"/>
</dbReference>
<dbReference type="Gene3D" id="1.10.10.10">
    <property type="entry name" value="Winged helix-like DNA-binding domain superfamily/Winged helix DNA-binding domain"/>
    <property type="match status" value="1"/>
</dbReference>
<feature type="domain" description="HTH lysR-type" evidence="5">
    <location>
        <begin position="13"/>
        <end position="70"/>
    </location>
</feature>
<dbReference type="GO" id="GO:0003700">
    <property type="term" value="F:DNA-binding transcription factor activity"/>
    <property type="evidence" value="ECO:0007669"/>
    <property type="project" value="InterPro"/>
</dbReference>
<gene>
    <name evidence="6" type="ORF">EKK97_18480</name>
</gene>
<dbReference type="SUPFAM" id="SSF46785">
    <property type="entry name" value="Winged helix' DNA-binding domain"/>
    <property type="match status" value="1"/>
</dbReference>
<dbReference type="GO" id="GO:0003677">
    <property type="term" value="F:DNA binding"/>
    <property type="evidence" value="ECO:0007669"/>
    <property type="project" value="UniProtKB-KW"/>
</dbReference>
<dbReference type="KEGG" id="htx:EKK97_18480"/>
<evidence type="ECO:0000256" key="2">
    <source>
        <dbReference type="ARBA" id="ARBA00023015"/>
    </source>
</evidence>
<organism evidence="6 7">
    <name type="scientific">Billgrantia tianxiuensis</name>
    <dbReference type="NCBI Taxonomy" id="2497861"/>
    <lineage>
        <taxon>Bacteria</taxon>
        <taxon>Pseudomonadati</taxon>
        <taxon>Pseudomonadota</taxon>
        <taxon>Gammaproteobacteria</taxon>
        <taxon>Oceanospirillales</taxon>
        <taxon>Halomonadaceae</taxon>
        <taxon>Billgrantia</taxon>
    </lineage>
</organism>
<dbReference type="InterPro" id="IPR005119">
    <property type="entry name" value="LysR_subst-bd"/>
</dbReference>
<evidence type="ECO:0000256" key="3">
    <source>
        <dbReference type="ARBA" id="ARBA00023125"/>
    </source>
</evidence>
<dbReference type="EMBL" id="CP035042">
    <property type="protein sequence ID" value="QHC51169.1"/>
    <property type="molecule type" value="Genomic_DNA"/>
</dbReference>
<evidence type="ECO:0000256" key="4">
    <source>
        <dbReference type="ARBA" id="ARBA00023163"/>
    </source>
</evidence>
<dbReference type="InterPro" id="IPR000847">
    <property type="entry name" value="LysR_HTH_N"/>
</dbReference>
<evidence type="ECO:0000259" key="5">
    <source>
        <dbReference type="PROSITE" id="PS50931"/>
    </source>
</evidence>
<reference evidence="6 7" key="1">
    <citation type="submission" date="2019-01" db="EMBL/GenBank/DDBJ databases">
        <title>Complete genome of a denitifying bacterium Halomons sp. BC-M4-5.</title>
        <authorList>
            <person name="Wang L."/>
            <person name="Shao Z."/>
        </authorList>
    </citation>
    <scope>NUCLEOTIDE SEQUENCE [LARGE SCALE GENOMIC DNA]</scope>
    <source>
        <strain evidence="6 7">BC-M4-5</strain>
    </source>
</reference>
<dbReference type="OrthoDB" id="5914299at2"/>
<protein>
    <submittedName>
        <fullName evidence="6">LysR family transcriptional regulator</fullName>
    </submittedName>
</protein>
<dbReference type="PANTHER" id="PTHR30419:SF8">
    <property type="entry name" value="NITROGEN ASSIMILATION TRANSCRIPTIONAL ACTIVATOR-RELATED"/>
    <property type="match status" value="1"/>
</dbReference>
<dbReference type="RefSeq" id="WP_159554144.1">
    <property type="nucleotide sequence ID" value="NZ_CP035042.1"/>
</dbReference>
<keyword evidence="4" id="KW-0804">Transcription</keyword>
<dbReference type="PROSITE" id="PS50931">
    <property type="entry name" value="HTH_LYSR"/>
    <property type="match status" value="1"/>
</dbReference>
<keyword evidence="3" id="KW-0238">DNA-binding</keyword>
<sequence>MDKLSSTGLCGWMRFKHLLLLVHLDKRRNMRAAARQMHLSQPAASKMLRDLETHFGFAIFERQPRAMVPTELGAQLVRHAEILLNDIERMVEDVQRMREGGYGRLLIGAIPAAAPEILPAAIASLKQRRPRLSVSIDEQSSDRLLQALEYKQLDLVIGRLTAVNQHNLFDFEPLLEEPLRVVVAHDHPLASQERVELAALCHWPWVLHPPTSPMRQVIEAALADAGIASPDDTIETTSTQTTLQLLLNAPMLAVLPWSVLKRPLASGQYAVLPLTIGKPLDYYGIITRKREPLSSAAAELVAELRRQVASARPGVPHPS</sequence>
<comment type="similarity">
    <text evidence="1">Belongs to the LysR transcriptional regulatory family.</text>
</comment>
<dbReference type="InterPro" id="IPR050950">
    <property type="entry name" value="HTH-type_LysR_regulators"/>
</dbReference>
<dbReference type="Pfam" id="PF00126">
    <property type="entry name" value="HTH_1"/>
    <property type="match status" value="1"/>
</dbReference>
<dbReference type="Pfam" id="PF03466">
    <property type="entry name" value="LysR_substrate"/>
    <property type="match status" value="1"/>
</dbReference>
<accession>A0A6I6SKR2</accession>
<evidence type="ECO:0000313" key="6">
    <source>
        <dbReference type="EMBL" id="QHC51169.1"/>
    </source>
</evidence>
<dbReference type="InterPro" id="IPR036388">
    <property type="entry name" value="WH-like_DNA-bd_sf"/>
</dbReference>
<keyword evidence="7" id="KW-1185">Reference proteome</keyword>
<proteinExistence type="inferred from homology"/>
<keyword evidence="2" id="KW-0805">Transcription regulation</keyword>
<dbReference type="GO" id="GO:0005829">
    <property type="term" value="C:cytosol"/>
    <property type="evidence" value="ECO:0007669"/>
    <property type="project" value="TreeGrafter"/>
</dbReference>
<dbReference type="Gene3D" id="3.40.190.10">
    <property type="entry name" value="Periplasmic binding protein-like II"/>
    <property type="match status" value="2"/>
</dbReference>
<dbReference type="Proteomes" id="UP000464013">
    <property type="component" value="Chromosome"/>
</dbReference>
<dbReference type="AlphaFoldDB" id="A0A6I6SKR2"/>
<evidence type="ECO:0000313" key="7">
    <source>
        <dbReference type="Proteomes" id="UP000464013"/>
    </source>
</evidence>
<name>A0A6I6SKR2_9GAMM</name>
<dbReference type="InterPro" id="IPR036390">
    <property type="entry name" value="WH_DNA-bd_sf"/>
</dbReference>